<keyword evidence="5" id="KW-1185">Reference proteome</keyword>
<dbReference type="Pfam" id="PF13411">
    <property type="entry name" value="MerR_1"/>
    <property type="match status" value="1"/>
</dbReference>
<evidence type="ECO:0000256" key="1">
    <source>
        <dbReference type="ARBA" id="ARBA00023125"/>
    </source>
</evidence>
<comment type="caution">
    <text evidence="4">The sequence shown here is derived from an EMBL/GenBank/DDBJ whole genome shotgun (WGS) entry which is preliminary data.</text>
</comment>
<dbReference type="SUPFAM" id="SSF46955">
    <property type="entry name" value="Putative DNA-binding domain"/>
    <property type="match status" value="1"/>
</dbReference>
<dbReference type="RefSeq" id="WP_358349956.1">
    <property type="nucleotide sequence ID" value="NZ_JBEZFP010000010.1"/>
</dbReference>
<dbReference type="PANTHER" id="PTHR30204:SF97">
    <property type="entry name" value="MERR FAMILY REGULATORY PROTEIN"/>
    <property type="match status" value="1"/>
</dbReference>
<dbReference type="InterPro" id="IPR036594">
    <property type="entry name" value="Meth_synthase_dom"/>
</dbReference>
<evidence type="ECO:0000256" key="2">
    <source>
        <dbReference type="SAM" id="MobiDB-lite"/>
    </source>
</evidence>
<name>A0ABV3DBG6_9ACTN</name>
<gene>
    <name evidence="4" type="ORF">AB0C36_06180</name>
</gene>
<dbReference type="Gene3D" id="1.10.1660.10">
    <property type="match status" value="1"/>
</dbReference>
<feature type="domain" description="HTH merR-type" evidence="3">
    <location>
        <begin position="25"/>
        <end position="94"/>
    </location>
</feature>
<organism evidence="4 5">
    <name type="scientific">Streptodolium elevatio</name>
    <dbReference type="NCBI Taxonomy" id="3157996"/>
    <lineage>
        <taxon>Bacteria</taxon>
        <taxon>Bacillati</taxon>
        <taxon>Actinomycetota</taxon>
        <taxon>Actinomycetes</taxon>
        <taxon>Kitasatosporales</taxon>
        <taxon>Streptomycetaceae</taxon>
        <taxon>Streptodolium</taxon>
    </lineage>
</organism>
<feature type="compositionally biased region" description="Low complexity" evidence="2">
    <location>
        <begin position="94"/>
        <end position="111"/>
    </location>
</feature>
<dbReference type="PANTHER" id="PTHR30204">
    <property type="entry name" value="REDOX-CYCLING DRUG-SENSING TRANSCRIPTIONAL ACTIVATOR SOXR"/>
    <property type="match status" value="1"/>
</dbReference>
<dbReference type="Gene3D" id="3.40.50.280">
    <property type="entry name" value="Cobalamin-binding domain"/>
    <property type="match status" value="1"/>
</dbReference>
<dbReference type="InterPro" id="IPR009061">
    <property type="entry name" value="DNA-bd_dom_put_sf"/>
</dbReference>
<protein>
    <submittedName>
        <fullName evidence="4">MerR family transcriptional regulator</fullName>
    </submittedName>
</protein>
<dbReference type="PROSITE" id="PS50937">
    <property type="entry name" value="HTH_MERR_2"/>
    <property type="match status" value="1"/>
</dbReference>
<dbReference type="CDD" id="cd01104">
    <property type="entry name" value="HTH_MlrA-CarA"/>
    <property type="match status" value="1"/>
</dbReference>
<dbReference type="Gene3D" id="1.10.1240.10">
    <property type="entry name" value="Methionine synthase domain"/>
    <property type="match status" value="1"/>
</dbReference>
<dbReference type="Proteomes" id="UP001551482">
    <property type="component" value="Unassembled WGS sequence"/>
</dbReference>
<sequence length="336" mass="35178">MSELPRDGAPADASDPEGDASDPASFTAGAVARRLGVAVTTLRSWDRRYGVGASRVSSGGHRRYTPADLARLERMCALVAEGMPLADAARIAARTTASAPRGDTSDTSDTGDTPRRGGGETLPVRGAGRAGQGLARAAMRLDADTVRALLERNFATKGIVDGWEELARPVLFGMGRKWERGTDAVAVDKYVEVEHLLSQCVSAALHRVRAPSAADPRPTPHGRGALLACAESELHTLPLEALSAALAERSVPVRMFGAALPDAALLRAVRRTTPAAVVLWSQTPETAAPHTLAALRRAPGVTVYAAGPGWANSPRPPGISVLQSLPEAVTLLTRTC</sequence>
<evidence type="ECO:0000313" key="4">
    <source>
        <dbReference type="EMBL" id="MEU8133079.1"/>
    </source>
</evidence>
<dbReference type="InterPro" id="IPR000551">
    <property type="entry name" value="MerR-type_HTH_dom"/>
</dbReference>
<feature type="region of interest" description="Disordered" evidence="2">
    <location>
        <begin position="94"/>
        <end position="130"/>
    </location>
</feature>
<proteinExistence type="predicted"/>
<keyword evidence="1" id="KW-0238">DNA-binding</keyword>
<accession>A0ABV3DBG6</accession>
<evidence type="ECO:0000259" key="3">
    <source>
        <dbReference type="PROSITE" id="PS50937"/>
    </source>
</evidence>
<reference evidence="4 5" key="1">
    <citation type="submission" date="2024-06" db="EMBL/GenBank/DDBJ databases">
        <title>The Natural Products Discovery Center: Release of the First 8490 Sequenced Strains for Exploring Actinobacteria Biosynthetic Diversity.</title>
        <authorList>
            <person name="Kalkreuter E."/>
            <person name="Kautsar S.A."/>
            <person name="Yang D."/>
            <person name="Bader C.D."/>
            <person name="Teijaro C.N."/>
            <person name="Fluegel L."/>
            <person name="Davis C.M."/>
            <person name="Simpson J.R."/>
            <person name="Lauterbach L."/>
            <person name="Steele A.D."/>
            <person name="Gui C."/>
            <person name="Meng S."/>
            <person name="Li G."/>
            <person name="Viehrig K."/>
            <person name="Ye F."/>
            <person name="Su P."/>
            <person name="Kiefer A.F."/>
            <person name="Nichols A."/>
            <person name="Cepeda A.J."/>
            <person name="Yan W."/>
            <person name="Fan B."/>
            <person name="Jiang Y."/>
            <person name="Adhikari A."/>
            <person name="Zheng C.-J."/>
            <person name="Schuster L."/>
            <person name="Cowan T.M."/>
            <person name="Smanski M.J."/>
            <person name="Chevrette M.G."/>
            <person name="De Carvalho L.P.S."/>
            <person name="Shen B."/>
        </authorList>
    </citation>
    <scope>NUCLEOTIDE SEQUENCE [LARGE SCALE GENOMIC DNA]</scope>
    <source>
        <strain evidence="4 5">NPDC048946</strain>
    </source>
</reference>
<dbReference type="SMART" id="SM00422">
    <property type="entry name" value="HTH_MERR"/>
    <property type="match status" value="1"/>
</dbReference>
<dbReference type="EMBL" id="JBEZFP010000010">
    <property type="protein sequence ID" value="MEU8133079.1"/>
    <property type="molecule type" value="Genomic_DNA"/>
</dbReference>
<evidence type="ECO:0000313" key="5">
    <source>
        <dbReference type="Proteomes" id="UP001551482"/>
    </source>
</evidence>
<feature type="region of interest" description="Disordered" evidence="2">
    <location>
        <begin position="1"/>
        <end position="24"/>
    </location>
</feature>
<dbReference type="InterPro" id="IPR047057">
    <property type="entry name" value="MerR_fam"/>
</dbReference>